<keyword evidence="4" id="KW-1185">Reference proteome</keyword>
<dbReference type="AlphaFoldDB" id="X6LJ97"/>
<dbReference type="EMBL" id="ASPP01040036">
    <property type="protein sequence ID" value="ETO00790.1"/>
    <property type="molecule type" value="Genomic_DNA"/>
</dbReference>
<dbReference type="Proteomes" id="UP000023152">
    <property type="component" value="Unassembled WGS sequence"/>
</dbReference>
<evidence type="ECO:0000313" key="3">
    <source>
        <dbReference type="EMBL" id="ETO00790.1"/>
    </source>
</evidence>
<protein>
    <submittedName>
        <fullName evidence="3">Uncharacterized protein</fullName>
    </submittedName>
</protein>
<keyword evidence="1" id="KW-1133">Transmembrane helix</keyword>
<sequence length="312" mass="35909">MKSSLVLVVLHVLNGLVVLNANKTNTSSCSWASGQTHFNQHGNMNILLISRDMFLKHSANYIWKLEMWKYDQSLQIYNNVASASSLQISDIESMPSENEIIRVLQSNFVTSSNQSKSNFNTKLLIINTCTFTNKFTFKQAAFRYIIMIGRIKKKMIMKKKKEDYWRVLIVCIVYVFYFKRVFFKKNKNNRLLKNCKVVLMISTPSFNRSCNIENRVWIGNVVCDGTTNKKTATNITCSHDRFIFKVLLSNSSEFQYQNCSKPNFTSKSHCSTSPVVLSNAAMLSPFSTFFCLKNKQTNKKNKLDCATTHCRC</sequence>
<evidence type="ECO:0000313" key="4">
    <source>
        <dbReference type="Proteomes" id="UP000023152"/>
    </source>
</evidence>
<reference evidence="3 4" key="1">
    <citation type="journal article" date="2013" name="Curr. Biol.">
        <title>The Genome of the Foraminiferan Reticulomyxa filosa.</title>
        <authorList>
            <person name="Glockner G."/>
            <person name="Hulsmann N."/>
            <person name="Schleicher M."/>
            <person name="Noegel A.A."/>
            <person name="Eichinger L."/>
            <person name="Gallinger C."/>
            <person name="Pawlowski J."/>
            <person name="Sierra R."/>
            <person name="Euteneuer U."/>
            <person name="Pillet L."/>
            <person name="Moustafa A."/>
            <person name="Platzer M."/>
            <person name="Groth M."/>
            <person name="Szafranski K."/>
            <person name="Schliwa M."/>
        </authorList>
    </citation>
    <scope>NUCLEOTIDE SEQUENCE [LARGE SCALE GENOMIC DNA]</scope>
</reference>
<name>X6LJ97_RETFI</name>
<accession>X6LJ97</accession>
<comment type="caution">
    <text evidence="3">The sequence shown here is derived from an EMBL/GenBank/DDBJ whole genome shotgun (WGS) entry which is preliminary data.</text>
</comment>
<evidence type="ECO:0000256" key="2">
    <source>
        <dbReference type="SAM" id="SignalP"/>
    </source>
</evidence>
<keyword evidence="1" id="KW-0472">Membrane</keyword>
<keyword evidence="1" id="KW-0812">Transmembrane</keyword>
<proteinExistence type="predicted"/>
<evidence type="ECO:0000256" key="1">
    <source>
        <dbReference type="SAM" id="Phobius"/>
    </source>
</evidence>
<keyword evidence="2" id="KW-0732">Signal</keyword>
<feature type="transmembrane region" description="Helical" evidence="1">
    <location>
        <begin position="164"/>
        <end position="183"/>
    </location>
</feature>
<feature type="chain" id="PRO_5004974747" evidence="2">
    <location>
        <begin position="22"/>
        <end position="312"/>
    </location>
</feature>
<gene>
    <name evidence="3" type="ORF">RFI_36650</name>
</gene>
<organism evidence="3 4">
    <name type="scientific">Reticulomyxa filosa</name>
    <dbReference type="NCBI Taxonomy" id="46433"/>
    <lineage>
        <taxon>Eukaryota</taxon>
        <taxon>Sar</taxon>
        <taxon>Rhizaria</taxon>
        <taxon>Retaria</taxon>
        <taxon>Foraminifera</taxon>
        <taxon>Monothalamids</taxon>
        <taxon>Reticulomyxidae</taxon>
        <taxon>Reticulomyxa</taxon>
    </lineage>
</organism>
<feature type="signal peptide" evidence="2">
    <location>
        <begin position="1"/>
        <end position="21"/>
    </location>
</feature>